<keyword evidence="5 12" id="KW-1133">Transmembrane helix</keyword>
<keyword evidence="7 11" id="KW-0406">Ion transport</keyword>
<protein>
    <submittedName>
        <fullName evidence="13">Uncharacterized protein</fullName>
    </submittedName>
</protein>
<dbReference type="PRINTS" id="PR01078">
    <property type="entry name" value="AMINACHANNEL"/>
</dbReference>
<comment type="caution">
    <text evidence="13">The sequence shown here is derived from an EMBL/GenBank/DDBJ whole genome shotgun (WGS) entry which is preliminary data.</text>
</comment>
<dbReference type="EMBL" id="CAJOBP010002413">
    <property type="protein sequence ID" value="CAF4353343.1"/>
    <property type="molecule type" value="Genomic_DNA"/>
</dbReference>
<keyword evidence="9 11" id="KW-0739">Sodium transport</keyword>
<keyword evidence="3 11" id="KW-0894">Sodium channel</keyword>
<dbReference type="Gene3D" id="2.60.470.10">
    <property type="entry name" value="Acid-sensing ion channels like domains"/>
    <property type="match status" value="1"/>
</dbReference>
<gene>
    <name evidence="13" type="ORF">UJA718_LOCUS15950</name>
</gene>
<evidence type="ECO:0000256" key="8">
    <source>
        <dbReference type="ARBA" id="ARBA00023136"/>
    </source>
</evidence>
<evidence type="ECO:0000256" key="2">
    <source>
        <dbReference type="ARBA" id="ARBA00022448"/>
    </source>
</evidence>
<keyword evidence="8 12" id="KW-0472">Membrane</keyword>
<reference evidence="13" key="1">
    <citation type="submission" date="2021-02" db="EMBL/GenBank/DDBJ databases">
        <authorList>
            <person name="Nowell W R."/>
        </authorList>
    </citation>
    <scope>NUCLEOTIDE SEQUENCE</scope>
</reference>
<proteinExistence type="inferred from homology"/>
<dbReference type="GO" id="GO:0015280">
    <property type="term" value="F:ligand-gated sodium channel activity"/>
    <property type="evidence" value="ECO:0007669"/>
    <property type="project" value="TreeGrafter"/>
</dbReference>
<name>A0A820L0Q1_9BILA</name>
<keyword evidence="2 11" id="KW-0813">Transport</keyword>
<evidence type="ECO:0000313" key="13">
    <source>
        <dbReference type="EMBL" id="CAF4353343.1"/>
    </source>
</evidence>
<evidence type="ECO:0000256" key="6">
    <source>
        <dbReference type="ARBA" id="ARBA00023053"/>
    </source>
</evidence>
<evidence type="ECO:0000256" key="3">
    <source>
        <dbReference type="ARBA" id="ARBA00022461"/>
    </source>
</evidence>
<evidence type="ECO:0000256" key="7">
    <source>
        <dbReference type="ARBA" id="ARBA00023065"/>
    </source>
</evidence>
<accession>A0A820L0Q1</accession>
<dbReference type="Proteomes" id="UP000663873">
    <property type="component" value="Unassembled WGS sequence"/>
</dbReference>
<evidence type="ECO:0000256" key="1">
    <source>
        <dbReference type="ARBA" id="ARBA00004141"/>
    </source>
</evidence>
<dbReference type="InterPro" id="IPR001873">
    <property type="entry name" value="ENaC"/>
</dbReference>
<evidence type="ECO:0000256" key="10">
    <source>
        <dbReference type="ARBA" id="ARBA00023303"/>
    </source>
</evidence>
<sequence length="672" mass="75997">MQNTGNSRVVPTVLPTKQEARLDLTKPRRLAIIRDFALNTSTHGLPGIARSQSKHNCIFWTISFLIFTGVMIYFVTRSIQNYFQYPTQTSVSIFVERSQVFPAVTFCNYSPARFDRLAGPFLNYLNSINATNTKDTETFTREQYFLLSSYFQHLVNTGQSVSEYFFSLDIMLIECVYNTKTCTHDDFISFISSAYGKCYTFNAKSKSTNGTSLRYTNDNGGSGKLILRLYAQSHLYSPHINEVDVSAGMVTMIHDNTQLPLINVAGILLTPGRKHKLGYKKKQYTFLPSPYTYCTTNIPRPMRAMFDQYEGADYAYSQGVCYTLCTQAYIYEQCGCVSPYEWSARSIVLPGTNKIAEAPLCNLTDVCYTVAGLKITKISSIWDQYCSHCHQECSTVTFALMKSSIAAPSMPFIFATKAHIESLPIPLPANWSTNWLSEIQNNYVSLEVVCESNQVENYTEEASVTAVSVLSSVGGHTGLWIGISFLSIMEFIEMLYRLCRYEFHIDVSAGMVVMIHDNTQLHLIDISGILLAHGRKHKLRYKKKVFHGYLCSSLTTSSAVAPSTRYASSTKAYLESMSVPLSADWSTNWLSEIQNNYVALNVVFESTQVENYTQEASVGPVNVLFTVGDHSELWIGISFLSIMDVIEMLYRLCRYAYHSLKEILRHRYNQIN</sequence>
<comment type="similarity">
    <text evidence="11">Belongs to the amiloride-sensitive sodium channel (TC 1.A.6) family.</text>
</comment>
<keyword evidence="10 11" id="KW-0407">Ion channel</keyword>
<evidence type="ECO:0000256" key="5">
    <source>
        <dbReference type="ARBA" id="ARBA00022989"/>
    </source>
</evidence>
<dbReference type="Pfam" id="PF00858">
    <property type="entry name" value="ASC"/>
    <property type="match status" value="2"/>
</dbReference>
<organism evidence="13 14">
    <name type="scientific">Rotaria socialis</name>
    <dbReference type="NCBI Taxonomy" id="392032"/>
    <lineage>
        <taxon>Eukaryota</taxon>
        <taxon>Metazoa</taxon>
        <taxon>Spiralia</taxon>
        <taxon>Gnathifera</taxon>
        <taxon>Rotifera</taxon>
        <taxon>Eurotatoria</taxon>
        <taxon>Bdelloidea</taxon>
        <taxon>Philodinida</taxon>
        <taxon>Philodinidae</taxon>
        <taxon>Rotaria</taxon>
    </lineage>
</organism>
<evidence type="ECO:0000256" key="4">
    <source>
        <dbReference type="ARBA" id="ARBA00022692"/>
    </source>
</evidence>
<evidence type="ECO:0000256" key="12">
    <source>
        <dbReference type="SAM" id="Phobius"/>
    </source>
</evidence>
<keyword evidence="14" id="KW-1185">Reference proteome</keyword>
<dbReference type="AlphaFoldDB" id="A0A820L0Q1"/>
<evidence type="ECO:0000256" key="9">
    <source>
        <dbReference type="ARBA" id="ARBA00023201"/>
    </source>
</evidence>
<keyword evidence="4 11" id="KW-0812">Transmembrane</keyword>
<feature type="transmembrane region" description="Helical" evidence="12">
    <location>
        <begin position="57"/>
        <end position="76"/>
    </location>
</feature>
<dbReference type="PANTHER" id="PTHR11690">
    <property type="entry name" value="AMILORIDE-SENSITIVE SODIUM CHANNEL-RELATED"/>
    <property type="match status" value="1"/>
</dbReference>
<dbReference type="Gene3D" id="1.10.287.770">
    <property type="entry name" value="YojJ-like"/>
    <property type="match status" value="2"/>
</dbReference>
<evidence type="ECO:0000256" key="11">
    <source>
        <dbReference type="RuleBase" id="RU000679"/>
    </source>
</evidence>
<evidence type="ECO:0000313" key="14">
    <source>
        <dbReference type="Proteomes" id="UP000663873"/>
    </source>
</evidence>
<dbReference type="GO" id="GO:0005886">
    <property type="term" value="C:plasma membrane"/>
    <property type="evidence" value="ECO:0007669"/>
    <property type="project" value="TreeGrafter"/>
</dbReference>
<comment type="subcellular location">
    <subcellularLocation>
        <location evidence="1">Membrane</location>
        <topology evidence="1">Multi-pass membrane protein</topology>
    </subcellularLocation>
</comment>
<keyword evidence="6" id="KW-0915">Sodium</keyword>